<dbReference type="GO" id="GO:0005681">
    <property type="term" value="C:spliceosomal complex"/>
    <property type="evidence" value="ECO:0007669"/>
    <property type="project" value="TreeGrafter"/>
</dbReference>
<name>A0A545W3L9_9HYPO</name>
<reference evidence="4 5" key="1">
    <citation type="journal article" date="2019" name="Appl. Microbiol. Biotechnol.">
        <title>Genome sequence of Isaria javanica and comparative genome analysis insights into family S53 peptidase evolution in fungal entomopathogens.</title>
        <authorList>
            <person name="Lin R."/>
            <person name="Zhang X."/>
            <person name="Xin B."/>
            <person name="Zou M."/>
            <person name="Gao Y."/>
            <person name="Qin F."/>
            <person name="Hu Q."/>
            <person name="Xie B."/>
            <person name="Cheng X."/>
        </authorList>
    </citation>
    <scope>NUCLEOTIDE SEQUENCE [LARGE SCALE GENOMIC DNA]</scope>
    <source>
        <strain evidence="4 5">IJ1G</strain>
    </source>
</reference>
<feature type="domain" description="PWI" evidence="3">
    <location>
        <begin position="12"/>
        <end position="111"/>
    </location>
</feature>
<dbReference type="GO" id="GO:0048024">
    <property type="term" value="P:regulation of mRNA splicing, via spliceosome"/>
    <property type="evidence" value="ECO:0007669"/>
    <property type="project" value="TreeGrafter"/>
</dbReference>
<dbReference type="STRING" id="43265.A0A545W3L9"/>
<evidence type="ECO:0000313" key="4">
    <source>
        <dbReference type="EMBL" id="TQV97253.1"/>
    </source>
</evidence>
<dbReference type="GO" id="GO:0003723">
    <property type="term" value="F:RNA binding"/>
    <property type="evidence" value="ECO:0007669"/>
    <property type="project" value="TreeGrafter"/>
</dbReference>
<dbReference type="GO" id="GO:0006397">
    <property type="term" value="P:mRNA processing"/>
    <property type="evidence" value="ECO:0007669"/>
    <property type="project" value="UniProtKB-KW"/>
</dbReference>
<keyword evidence="1" id="KW-0507">mRNA processing</keyword>
<dbReference type="InterPro" id="IPR036483">
    <property type="entry name" value="PWI_dom_sf"/>
</dbReference>
<dbReference type="PANTHER" id="PTHR23148">
    <property type="entry name" value="SERINE/ARGININE REGULATED NUCLEAR MATRIX PROTEIN"/>
    <property type="match status" value="1"/>
</dbReference>
<dbReference type="SMART" id="SM00311">
    <property type="entry name" value="PWI"/>
    <property type="match status" value="1"/>
</dbReference>
<sequence length="411" mass="45818">MASRTDARLLKTTKFPPEFSKKVDMQKVNLGVMKKWIASRISEILGNEDDVVIEMCFNLVDGPRYPDIKALQIQLTGFLDKDTATFCRELWKLFLSAQDSPQGVPKELLEAKKLELMQEKLEQGKAGDDARKRREEPNRRDHHETELIIAKGAGMTVDLTTAAAPERRRGHDLLIRDTVDLGARIMAIATYHADEMGLSMDEDVTADPRDPPLLHRLDLALLRVVVRALLRVDEETHHDGMSNNGSDRGPILAHPGETRIDLGDGETEMNPRPPKGLADKTREVDLVVEVDLHPHQLRLAVPEVIQHQEAGAGAGAAHAAMDGGAEARQRNHQTDEEAIGDHLPVGATARRHRRAVVEDLSITLHDMLLLANKFKQKPWDKNTKTGNGQAWNRNPSLTRILSAVSVQHEEL</sequence>
<evidence type="ECO:0000313" key="5">
    <source>
        <dbReference type="Proteomes" id="UP000315783"/>
    </source>
</evidence>
<feature type="region of interest" description="Disordered" evidence="2">
    <location>
        <begin position="237"/>
        <end position="278"/>
    </location>
</feature>
<dbReference type="Gene3D" id="1.20.1390.10">
    <property type="entry name" value="PWI domain"/>
    <property type="match status" value="1"/>
</dbReference>
<evidence type="ECO:0000259" key="3">
    <source>
        <dbReference type="PROSITE" id="PS51025"/>
    </source>
</evidence>
<protein>
    <submittedName>
        <fullName evidence="4">PWI domain mRNA processing protein</fullName>
    </submittedName>
</protein>
<dbReference type="InterPro" id="IPR002483">
    <property type="entry name" value="PWI_dom"/>
</dbReference>
<evidence type="ECO:0000256" key="2">
    <source>
        <dbReference type="SAM" id="MobiDB-lite"/>
    </source>
</evidence>
<dbReference type="SUPFAM" id="SSF101233">
    <property type="entry name" value="PWI domain"/>
    <property type="match status" value="1"/>
</dbReference>
<feature type="region of interest" description="Disordered" evidence="2">
    <location>
        <begin position="120"/>
        <end position="142"/>
    </location>
</feature>
<comment type="caution">
    <text evidence="4">The sequence shown here is derived from an EMBL/GenBank/DDBJ whole genome shotgun (WGS) entry which is preliminary data.</text>
</comment>
<dbReference type="PANTHER" id="PTHR23148:SF0">
    <property type="entry name" value="SERINE_ARGININE REPETITIVE MATRIX PROTEIN 1"/>
    <property type="match status" value="1"/>
</dbReference>
<dbReference type="AlphaFoldDB" id="A0A545W3L9"/>
<dbReference type="EMBL" id="SPUK01000005">
    <property type="protein sequence ID" value="TQV97253.1"/>
    <property type="molecule type" value="Genomic_DNA"/>
</dbReference>
<accession>A0A545W3L9</accession>
<gene>
    <name evidence="4" type="ORF">IF1G_04493</name>
</gene>
<dbReference type="Proteomes" id="UP000315783">
    <property type="component" value="Unassembled WGS sequence"/>
</dbReference>
<proteinExistence type="predicted"/>
<dbReference type="OrthoDB" id="163257at2759"/>
<keyword evidence="5" id="KW-1185">Reference proteome</keyword>
<dbReference type="Pfam" id="PF01480">
    <property type="entry name" value="PWI"/>
    <property type="match status" value="1"/>
</dbReference>
<dbReference type="InterPro" id="IPR052225">
    <property type="entry name" value="Ser/Arg_repetitive_matrix"/>
</dbReference>
<evidence type="ECO:0000256" key="1">
    <source>
        <dbReference type="ARBA" id="ARBA00022664"/>
    </source>
</evidence>
<dbReference type="PROSITE" id="PS51025">
    <property type="entry name" value="PWI"/>
    <property type="match status" value="1"/>
</dbReference>
<organism evidence="4 5">
    <name type="scientific">Cordyceps javanica</name>
    <dbReference type="NCBI Taxonomy" id="43265"/>
    <lineage>
        <taxon>Eukaryota</taxon>
        <taxon>Fungi</taxon>
        <taxon>Dikarya</taxon>
        <taxon>Ascomycota</taxon>
        <taxon>Pezizomycotina</taxon>
        <taxon>Sordariomycetes</taxon>
        <taxon>Hypocreomycetidae</taxon>
        <taxon>Hypocreales</taxon>
        <taxon>Cordycipitaceae</taxon>
        <taxon>Cordyceps</taxon>
    </lineage>
</organism>